<keyword evidence="1" id="KW-0812">Transmembrane</keyword>
<dbReference type="PANTHER" id="PTHR24068">
    <property type="entry name" value="UBIQUITIN-CONJUGATING ENZYME E2"/>
    <property type="match status" value="1"/>
</dbReference>
<protein>
    <recommendedName>
        <fullName evidence="2">UBC core domain-containing protein</fullName>
    </recommendedName>
</protein>
<keyword evidence="1" id="KW-0472">Membrane</keyword>
<dbReference type="EMBL" id="NBSK02000009">
    <property type="protein sequence ID" value="KAJ0185474.1"/>
    <property type="molecule type" value="Genomic_DNA"/>
</dbReference>
<organism evidence="3 4">
    <name type="scientific">Lactuca sativa</name>
    <name type="common">Garden lettuce</name>
    <dbReference type="NCBI Taxonomy" id="4236"/>
    <lineage>
        <taxon>Eukaryota</taxon>
        <taxon>Viridiplantae</taxon>
        <taxon>Streptophyta</taxon>
        <taxon>Embryophyta</taxon>
        <taxon>Tracheophyta</taxon>
        <taxon>Spermatophyta</taxon>
        <taxon>Magnoliopsida</taxon>
        <taxon>eudicotyledons</taxon>
        <taxon>Gunneridae</taxon>
        <taxon>Pentapetalae</taxon>
        <taxon>asterids</taxon>
        <taxon>campanulids</taxon>
        <taxon>Asterales</taxon>
        <taxon>Asteraceae</taxon>
        <taxon>Cichorioideae</taxon>
        <taxon>Cichorieae</taxon>
        <taxon>Lactucinae</taxon>
        <taxon>Lactuca</taxon>
    </lineage>
</organism>
<feature type="transmembrane region" description="Helical" evidence="1">
    <location>
        <begin position="12"/>
        <end position="34"/>
    </location>
</feature>
<dbReference type="PROSITE" id="PS50127">
    <property type="entry name" value="UBC_2"/>
    <property type="match status" value="1"/>
</dbReference>
<name>A0A9R1UE51_LACSA</name>
<proteinExistence type="predicted"/>
<dbReference type="Gene3D" id="3.10.110.10">
    <property type="entry name" value="Ubiquitin Conjugating Enzyme"/>
    <property type="match status" value="1"/>
</dbReference>
<evidence type="ECO:0000259" key="2">
    <source>
        <dbReference type="PROSITE" id="PS50127"/>
    </source>
</evidence>
<dbReference type="SUPFAM" id="SSF54495">
    <property type="entry name" value="UBC-like"/>
    <property type="match status" value="1"/>
</dbReference>
<dbReference type="Proteomes" id="UP000235145">
    <property type="component" value="Unassembled WGS sequence"/>
</dbReference>
<sequence length="127" mass="14764">MVENKEEEKSRMLILSLMHLLQKLKIFLFLVTTYHKPLTPPTWDTSCLLKICFISKEQSWDPSDYPFKHPNVAFRTKVFHLNININGTICLNILKEQWSLVLTISNVLLSICSLLTDLNTDDTSRLN</sequence>
<gene>
    <name evidence="3" type="ORF">LSAT_V11C900485670</name>
</gene>
<evidence type="ECO:0000256" key="1">
    <source>
        <dbReference type="SAM" id="Phobius"/>
    </source>
</evidence>
<evidence type="ECO:0000313" key="3">
    <source>
        <dbReference type="EMBL" id="KAJ0185474.1"/>
    </source>
</evidence>
<reference evidence="3 4" key="1">
    <citation type="journal article" date="2017" name="Nat. Commun.">
        <title>Genome assembly with in vitro proximity ligation data and whole-genome triplication in lettuce.</title>
        <authorList>
            <person name="Reyes-Chin-Wo S."/>
            <person name="Wang Z."/>
            <person name="Yang X."/>
            <person name="Kozik A."/>
            <person name="Arikit S."/>
            <person name="Song C."/>
            <person name="Xia L."/>
            <person name="Froenicke L."/>
            <person name="Lavelle D.O."/>
            <person name="Truco M.J."/>
            <person name="Xia R."/>
            <person name="Zhu S."/>
            <person name="Xu C."/>
            <person name="Xu H."/>
            <person name="Xu X."/>
            <person name="Cox K."/>
            <person name="Korf I."/>
            <person name="Meyers B.C."/>
            <person name="Michelmore R.W."/>
        </authorList>
    </citation>
    <scope>NUCLEOTIDE SEQUENCE [LARGE SCALE GENOMIC DNA]</scope>
    <source>
        <strain evidence="4">cv. Salinas</strain>
        <tissue evidence="3">Seedlings</tissue>
    </source>
</reference>
<feature type="domain" description="UBC core" evidence="2">
    <location>
        <begin position="1"/>
        <end position="127"/>
    </location>
</feature>
<dbReference type="AlphaFoldDB" id="A0A9R1UE51"/>
<keyword evidence="1" id="KW-1133">Transmembrane helix</keyword>
<evidence type="ECO:0000313" key="4">
    <source>
        <dbReference type="Proteomes" id="UP000235145"/>
    </source>
</evidence>
<accession>A0A9R1UE51</accession>
<comment type="caution">
    <text evidence="3">The sequence shown here is derived from an EMBL/GenBank/DDBJ whole genome shotgun (WGS) entry which is preliminary data.</text>
</comment>
<keyword evidence="4" id="KW-1185">Reference proteome</keyword>
<dbReference type="InterPro" id="IPR016135">
    <property type="entry name" value="UBQ-conjugating_enzyme/RWD"/>
</dbReference>
<dbReference type="Pfam" id="PF00179">
    <property type="entry name" value="UQ_con"/>
    <property type="match status" value="1"/>
</dbReference>
<dbReference type="InterPro" id="IPR000608">
    <property type="entry name" value="UBC"/>
</dbReference>